<sequence length="683" mass="75827">MKLVRSRDLTAYDLPRIESPFLAASKVQHLLADPFSALQLPQDLPRKPYGRNGYSDTLQDQVRNGELLLVHGPVDGFPVSPVVSWQPGEHFPGGGQWKVNTLIVGAFLENDVAKLNEWAVTPEQLRGSNPAGIGGFRSRTFGIDMQIRHHAENRQRQSSSGSTPTLPLGSAASVMPLPATSSTSKNSDEQHGIHLEVGIFTDGTLNNATNTRVFAEQLEKECLAPFENEEINQDECERRIGLMSGASYTNEPSNVAKLRDLYTSDNVVSDGITKYRYAVYEPGVGSKTGSDDNVYGAATGLGNSGVIRQVERAFSELSQQVLMDARGRSVDRMTIDLFGFSRGAAAARHAANEIRLGRSGELAKAFEKNRISWPDEVRIRFVALFDCVAGIANWPSGDLFAHNEKNSPVKLYLDPDDIGQAVHLTAMHERRKNFALNSLRDQQGNLPDNFREIALPGAHSDIGGGYSDNQREEVLVSPMLPVSRTRLSRPEQTMQWDNLELLRKEVAAEGWIGQYSLPVRQSEELYARPSDLGPEGKSVLEIFTDREAHPAPDGQVDLALRMVRQVRGEYSRVALRLMHRLAVEAGLPLREIPDRPDLELPTELADIHGRLLEQVLAGNDSPSLANEDLEMLLQRYIHYSAHYNSFETLIAGLPARVRLFRLLRPHKPVSSGERLVYPQQEDK</sequence>
<feature type="compositionally biased region" description="Polar residues" evidence="1">
    <location>
        <begin position="156"/>
        <end position="165"/>
    </location>
</feature>
<feature type="domain" description="T6SS Phospholipase effector Tle1-like catalytic" evidence="2">
    <location>
        <begin position="250"/>
        <end position="352"/>
    </location>
</feature>
<dbReference type="RefSeq" id="WP_137435189.1">
    <property type="nucleotide sequence ID" value="NZ_JANRHC010000001.1"/>
</dbReference>
<dbReference type="EMBL" id="SZYH01000001">
    <property type="protein sequence ID" value="TKV67777.1"/>
    <property type="molecule type" value="Genomic_DNA"/>
</dbReference>
<feature type="region of interest" description="Disordered" evidence="1">
    <location>
        <begin position="151"/>
        <end position="190"/>
    </location>
</feature>
<dbReference type="InterPro" id="IPR018712">
    <property type="entry name" value="Tle1-like_cat"/>
</dbReference>
<protein>
    <submittedName>
        <fullName evidence="3">DUF2235 domain-containing protein</fullName>
    </submittedName>
</protein>
<accession>A0A4U6R2D8</accession>
<dbReference type="AlphaFoldDB" id="A0A4U6R2D8"/>
<gene>
    <name evidence="3" type="ORF">FDP08_06570</name>
</gene>
<evidence type="ECO:0000259" key="2">
    <source>
        <dbReference type="Pfam" id="PF09994"/>
    </source>
</evidence>
<proteinExistence type="predicted"/>
<name>A0A4U6R2D8_9GAMM</name>
<feature type="domain" description="T6SS Phospholipase effector Tle1-like catalytic" evidence="2">
    <location>
        <begin position="369"/>
        <end position="474"/>
    </location>
</feature>
<comment type="caution">
    <text evidence="3">The sequence shown here is derived from an EMBL/GenBank/DDBJ whole genome shotgun (WGS) entry which is preliminary data.</text>
</comment>
<keyword evidence="4" id="KW-1185">Reference proteome</keyword>
<dbReference type="PANTHER" id="PTHR33840:SF1">
    <property type="entry name" value="TLE1 PHOSPHOLIPASE DOMAIN-CONTAINING PROTEIN"/>
    <property type="match status" value="1"/>
</dbReference>
<evidence type="ECO:0000313" key="4">
    <source>
        <dbReference type="Proteomes" id="UP000308488"/>
    </source>
</evidence>
<dbReference type="OrthoDB" id="4378831at2"/>
<dbReference type="PANTHER" id="PTHR33840">
    <property type="match status" value="1"/>
</dbReference>
<dbReference type="Pfam" id="PF09994">
    <property type="entry name" value="T6SS_Tle1-like_cat"/>
    <property type="match status" value="2"/>
</dbReference>
<organism evidence="3 4">
    <name type="scientific">Marinobacter panjinensis</name>
    <dbReference type="NCBI Taxonomy" id="2576384"/>
    <lineage>
        <taxon>Bacteria</taxon>
        <taxon>Pseudomonadati</taxon>
        <taxon>Pseudomonadota</taxon>
        <taxon>Gammaproteobacteria</taxon>
        <taxon>Pseudomonadales</taxon>
        <taxon>Marinobacteraceae</taxon>
        <taxon>Marinobacter</taxon>
    </lineage>
</organism>
<evidence type="ECO:0000256" key="1">
    <source>
        <dbReference type="SAM" id="MobiDB-lite"/>
    </source>
</evidence>
<reference evidence="3 4" key="1">
    <citation type="submission" date="2019-05" db="EMBL/GenBank/DDBJ databases">
        <title>Marinobacter panjinensis sp. nov., a moderately halophilic bacterium isolated from sea tidal flat environment.</title>
        <authorList>
            <person name="Yang W."/>
            <person name="An M."/>
            <person name="He W."/>
            <person name="Luo X."/>
            <person name="Zhu L."/>
            <person name="Chen G."/>
            <person name="Zhang Y."/>
            <person name="Wang Y."/>
        </authorList>
    </citation>
    <scope>NUCLEOTIDE SEQUENCE [LARGE SCALE GENOMIC DNA]</scope>
    <source>
        <strain evidence="3 4">PJ-16</strain>
    </source>
</reference>
<dbReference type="Proteomes" id="UP000308488">
    <property type="component" value="Unassembled WGS sequence"/>
</dbReference>
<evidence type="ECO:0000313" key="3">
    <source>
        <dbReference type="EMBL" id="TKV67777.1"/>
    </source>
</evidence>